<gene>
    <name evidence="12" type="ORF">Q4490_16135</name>
</gene>
<evidence type="ECO:0000313" key="13">
    <source>
        <dbReference type="Proteomes" id="UP001169862"/>
    </source>
</evidence>
<evidence type="ECO:0000256" key="7">
    <source>
        <dbReference type="ARBA" id="ARBA00022741"/>
    </source>
</evidence>
<keyword evidence="10" id="KW-1133">Transmembrane helix</keyword>
<feature type="transmembrane region" description="Helical" evidence="10">
    <location>
        <begin position="115"/>
        <end position="135"/>
    </location>
</feature>
<dbReference type="Gene3D" id="3.30.565.10">
    <property type="entry name" value="Histidine kinase-like ATPase, C-terminal domain"/>
    <property type="match status" value="1"/>
</dbReference>
<comment type="subcellular location">
    <subcellularLocation>
        <location evidence="2">Cell membrane</location>
        <topology evidence="2">Multi-pass membrane protein</topology>
    </subcellularLocation>
</comment>
<evidence type="ECO:0000256" key="4">
    <source>
        <dbReference type="ARBA" id="ARBA00022475"/>
    </source>
</evidence>
<evidence type="ECO:0000256" key="2">
    <source>
        <dbReference type="ARBA" id="ARBA00004651"/>
    </source>
</evidence>
<dbReference type="InterPro" id="IPR050980">
    <property type="entry name" value="2C_sensor_his_kinase"/>
</dbReference>
<evidence type="ECO:0000256" key="5">
    <source>
        <dbReference type="ARBA" id="ARBA00022553"/>
    </source>
</evidence>
<keyword evidence="6" id="KW-0808">Transferase</keyword>
<dbReference type="EC" id="2.7.13.3" evidence="3"/>
<reference evidence="12" key="1">
    <citation type="submission" date="2023-07" db="EMBL/GenBank/DDBJ databases">
        <title>Genome content predicts the carbon catabolic preferences of heterotrophic bacteria.</title>
        <authorList>
            <person name="Gralka M."/>
        </authorList>
    </citation>
    <scope>NUCLEOTIDE SEQUENCE</scope>
    <source>
        <strain evidence="12">I2M16</strain>
    </source>
</reference>
<evidence type="ECO:0000313" key="12">
    <source>
        <dbReference type="EMBL" id="MDO6455102.1"/>
    </source>
</evidence>
<feature type="transmembrane region" description="Helical" evidence="10">
    <location>
        <begin position="80"/>
        <end position="108"/>
    </location>
</feature>
<organism evidence="12 13">
    <name type="scientific">Neptunomonas phycophila</name>
    <dbReference type="NCBI Taxonomy" id="1572645"/>
    <lineage>
        <taxon>Bacteria</taxon>
        <taxon>Pseudomonadati</taxon>
        <taxon>Pseudomonadota</taxon>
        <taxon>Gammaproteobacteria</taxon>
        <taxon>Oceanospirillales</taxon>
        <taxon>Oceanospirillaceae</taxon>
        <taxon>Neptunomonas</taxon>
    </lineage>
</organism>
<dbReference type="SUPFAM" id="SSF47384">
    <property type="entry name" value="Homodimeric domain of signal transducing histidine kinase"/>
    <property type="match status" value="1"/>
</dbReference>
<feature type="transmembrane region" description="Helical" evidence="10">
    <location>
        <begin position="12"/>
        <end position="33"/>
    </location>
</feature>
<dbReference type="Pfam" id="PF02518">
    <property type="entry name" value="HATPase_c"/>
    <property type="match status" value="1"/>
</dbReference>
<dbReference type="PANTHER" id="PTHR44936">
    <property type="entry name" value="SENSOR PROTEIN CREC"/>
    <property type="match status" value="1"/>
</dbReference>
<dbReference type="InterPro" id="IPR036890">
    <property type="entry name" value="HATPase_C_sf"/>
</dbReference>
<protein>
    <recommendedName>
        <fullName evidence="3">histidine kinase</fullName>
        <ecNumber evidence="3">2.7.13.3</ecNumber>
    </recommendedName>
</protein>
<feature type="domain" description="Histidine kinase" evidence="11">
    <location>
        <begin position="209"/>
        <end position="412"/>
    </location>
</feature>
<evidence type="ECO:0000259" key="11">
    <source>
        <dbReference type="PROSITE" id="PS50109"/>
    </source>
</evidence>
<proteinExistence type="predicted"/>
<dbReference type="EMBL" id="JAUOPG010000012">
    <property type="protein sequence ID" value="MDO6455102.1"/>
    <property type="molecule type" value="Genomic_DNA"/>
</dbReference>
<dbReference type="SMART" id="SM00388">
    <property type="entry name" value="HisKA"/>
    <property type="match status" value="1"/>
</dbReference>
<dbReference type="InterPro" id="IPR036097">
    <property type="entry name" value="HisK_dim/P_sf"/>
</dbReference>
<dbReference type="CDD" id="cd00082">
    <property type="entry name" value="HisKA"/>
    <property type="match status" value="1"/>
</dbReference>
<dbReference type="AlphaFoldDB" id="A0AAW7XLH5"/>
<keyword evidence="5" id="KW-0597">Phosphoprotein</keyword>
<sequence length="415" mass="46299">MTANQQPLLQLTYIRFVVICAQTCALTFAILYLHLPISPWFSGSALLLLAFLNLVTYARLHSAFPVTSLELFSQLLADCIIYGFLLYHTGGGTNPFVSMLLIPLIIAVMTLENRYIWIIGILVSLMYGILLRDYVPITPMFGHQHGVTDYLDIHMVGMWINFLMTAIVITYFITHLNRSLQAQQKALIESRETAIHNQQLLSLATIAAGTAHELGTPLGTMRVLLHEMSKDPRLDTEQQEDLDLLQQQVQVCAGKLKEMARSVEEEQSSEHTTLATEFMQDIIEQWKITRPEVTFTLNVKADLPPDLRSTTALRQAILNLLNNAADANPQGIRISLTWDKDDVFIRIRDFGPGLPIEQADQLGKPFITTKGGGLGIGLFLTSSTIASYDGDVQLYNAEDSGTITEVRLSRRAVHG</sequence>
<dbReference type="InterPro" id="IPR004358">
    <property type="entry name" value="Sig_transdc_His_kin-like_C"/>
</dbReference>
<dbReference type="GO" id="GO:0000155">
    <property type="term" value="F:phosphorelay sensor kinase activity"/>
    <property type="evidence" value="ECO:0007669"/>
    <property type="project" value="InterPro"/>
</dbReference>
<evidence type="ECO:0000256" key="8">
    <source>
        <dbReference type="ARBA" id="ARBA00022777"/>
    </source>
</evidence>
<evidence type="ECO:0000256" key="1">
    <source>
        <dbReference type="ARBA" id="ARBA00000085"/>
    </source>
</evidence>
<keyword evidence="8" id="KW-0418">Kinase</keyword>
<comment type="caution">
    <text evidence="12">The sequence shown here is derived from an EMBL/GenBank/DDBJ whole genome shotgun (WGS) entry which is preliminary data.</text>
</comment>
<comment type="catalytic activity">
    <reaction evidence="1">
        <text>ATP + protein L-histidine = ADP + protein N-phospho-L-histidine.</text>
        <dbReference type="EC" id="2.7.13.3"/>
    </reaction>
</comment>
<keyword evidence="9 12" id="KW-0067">ATP-binding</keyword>
<dbReference type="GO" id="GO:0005524">
    <property type="term" value="F:ATP binding"/>
    <property type="evidence" value="ECO:0007669"/>
    <property type="project" value="UniProtKB-KW"/>
</dbReference>
<dbReference type="InterPro" id="IPR003594">
    <property type="entry name" value="HATPase_dom"/>
</dbReference>
<accession>A0AAW7XLH5</accession>
<feature type="transmembrane region" description="Helical" evidence="10">
    <location>
        <begin position="155"/>
        <end position="174"/>
    </location>
</feature>
<evidence type="ECO:0000256" key="10">
    <source>
        <dbReference type="SAM" id="Phobius"/>
    </source>
</evidence>
<feature type="transmembrane region" description="Helical" evidence="10">
    <location>
        <begin position="40"/>
        <end position="60"/>
    </location>
</feature>
<dbReference type="InterPro" id="IPR005467">
    <property type="entry name" value="His_kinase_dom"/>
</dbReference>
<dbReference type="InterPro" id="IPR003661">
    <property type="entry name" value="HisK_dim/P_dom"/>
</dbReference>
<dbReference type="PANTHER" id="PTHR44936:SF10">
    <property type="entry name" value="SENSOR PROTEIN RSTB"/>
    <property type="match status" value="1"/>
</dbReference>
<keyword evidence="4" id="KW-1003">Cell membrane</keyword>
<evidence type="ECO:0000256" key="6">
    <source>
        <dbReference type="ARBA" id="ARBA00022679"/>
    </source>
</evidence>
<dbReference type="RefSeq" id="WP_075179751.1">
    <property type="nucleotide sequence ID" value="NZ_CAXHZV010000018.1"/>
</dbReference>
<dbReference type="PROSITE" id="PS50109">
    <property type="entry name" value="HIS_KIN"/>
    <property type="match status" value="1"/>
</dbReference>
<keyword evidence="7" id="KW-0547">Nucleotide-binding</keyword>
<keyword evidence="10" id="KW-0812">Transmembrane</keyword>
<evidence type="ECO:0000256" key="3">
    <source>
        <dbReference type="ARBA" id="ARBA00012438"/>
    </source>
</evidence>
<dbReference type="GO" id="GO:0005886">
    <property type="term" value="C:plasma membrane"/>
    <property type="evidence" value="ECO:0007669"/>
    <property type="project" value="UniProtKB-SubCell"/>
</dbReference>
<name>A0AAW7XLH5_9GAMM</name>
<dbReference type="SMART" id="SM00387">
    <property type="entry name" value="HATPase_c"/>
    <property type="match status" value="1"/>
</dbReference>
<dbReference type="Proteomes" id="UP001169862">
    <property type="component" value="Unassembled WGS sequence"/>
</dbReference>
<dbReference type="PRINTS" id="PR00344">
    <property type="entry name" value="BCTRLSENSOR"/>
</dbReference>
<evidence type="ECO:0000256" key="9">
    <source>
        <dbReference type="ARBA" id="ARBA00022840"/>
    </source>
</evidence>
<dbReference type="SUPFAM" id="SSF55874">
    <property type="entry name" value="ATPase domain of HSP90 chaperone/DNA topoisomerase II/histidine kinase"/>
    <property type="match status" value="1"/>
</dbReference>
<keyword evidence="10" id="KW-0472">Membrane</keyword>